<protein>
    <submittedName>
        <fullName evidence="1">Substrate-binding domain-containing protein</fullName>
    </submittedName>
</protein>
<reference evidence="1" key="1">
    <citation type="submission" date="2019-08" db="EMBL/GenBank/DDBJ databases">
        <title>Genome sequence of Clostridiales bacterium MT110.</title>
        <authorList>
            <person name="Cao J."/>
        </authorList>
    </citation>
    <scope>NUCLEOTIDE SEQUENCE</scope>
    <source>
        <strain evidence="1">MT110</strain>
    </source>
</reference>
<accession>A0ACD1ADY8</accession>
<evidence type="ECO:0000313" key="2">
    <source>
        <dbReference type="Proteomes" id="UP000594014"/>
    </source>
</evidence>
<dbReference type="Proteomes" id="UP000594014">
    <property type="component" value="Chromosome"/>
</dbReference>
<gene>
    <name evidence="1" type="ORF">FRZ06_14715</name>
</gene>
<dbReference type="EMBL" id="CP042469">
    <property type="protein sequence ID" value="QOX64503.1"/>
    <property type="molecule type" value="Genomic_DNA"/>
</dbReference>
<name>A0ACD1ADY8_9FIRM</name>
<evidence type="ECO:0000313" key="1">
    <source>
        <dbReference type="EMBL" id="QOX64503.1"/>
    </source>
</evidence>
<proteinExistence type="predicted"/>
<keyword evidence="2" id="KW-1185">Reference proteome</keyword>
<organism evidence="1 2">
    <name type="scientific">Anoxybacterium hadale</name>
    <dbReference type="NCBI Taxonomy" id="3408580"/>
    <lineage>
        <taxon>Bacteria</taxon>
        <taxon>Bacillati</taxon>
        <taxon>Bacillota</taxon>
        <taxon>Clostridia</taxon>
        <taxon>Peptostreptococcales</taxon>
        <taxon>Anaerovoracaceae</taxon>
        <taxon>Anoxybacterium</taxon>
    </lineage>
</organism>
<sequence length="319" mass="34731">MNRDIKVLISVIAVLILFVALAIDINLQRRDSIPASSKILGLVVTVTEDSWKDELEKSIEDAAAQYDMAVMPLLAERNQNAQIDALRALIAYQADVIVFSPLVENGWDKVLSEAKRAGIPIIAVDKAVRSGRGGITSSYVGYDYYSAAVKAAEVMLENISGDKTIVELCGTTGAYPVREITRGFRETLEKDGRYKINYSVCGECMRSKGKEIVKGLLRNDYSIDILISHNDAMTLGAIDAIEQEGKVPGEDIKIYAFGGAEEVVSLVKEGKIECLVQCDPDLGDTVMEAAAGLIKSGAESEDAFRLIKTKLITKEVFAQ</sequence>